<dbReference type="InterPro" id="IPR032799">
    <property type="entry name" value="TAXi_C"/>
</dbReference>
<evidence type="ECO:0000256" key="1">
    <source>
        <dbReference type="ARBA" id="ARBA00022670"/>
    </source>
</evidence>
<organism evidence="4 5">
    <name type="scientific">Sphagnum jensenii</name>
    <dbReference type="NCBI Taxonomy" id="128206"/>
    <lineage>
        <taxon>Eukaryota</taxon>
        <taxon>Viridiplantae</taxon>
        <taxon>Streptophyta</taxon>
        <taxon>Embryophyta</taxon>
        <taxon>Bryophyta</taxon>
        <taxon>Sphagnophytina</taxon>
        <taxon>Sphagnopsida</taxon>
        <taxon>Sphagnales</taxon>
        <taxon>Sphagnaceae</taxon>
        <taxon>Sphagnum</taxon>
    </lineage>
</organism>
<gene>
    <name evidence="4" type="ORF">CSSPJE1EN1_LOCUS17849</name>
</gene>
<dbReference type="InterPro" id="IPR051708">
    <property type="entry name" value="Plant_Aspart_Prot_A1"/>
</dbReference>
<dbReference type="InterPro" id="IPR021109">
    <property type="entry name" value="Peptidase_aspartic_dom_sf"/>
</dbReference>
<sequence>MTTATQQQLQTFDLCFNISGVENPKYPSFSIMFRNDVSFFPHPQNYLVEVAPDVKCLAMQGLQFDFSFNTIGNMLQRQNFLVIYDRQSSMIGLAPSSYTTSSE</sequence>
<reference evidence="4" key="1">
    <citation type="submission" date="2024-02" db="EMBL/GenBank/DDBJ databases">
        <authorList>
            <consortium name="ELIXIR-Norway"/>
            <consortium name="Elixir Norway"/>
        </authorList>
    </citation>
    <scope>NUCLEOTIDE SEQUENCE</scope>
</reference>
<keyword evidence="1" id="KW-0645">Protease</keyword>
<dbReference type="Proteomes" id="UP001497444">
    <property type="component" value="Chromosome 4"/>
</dbReference>
<evidence type="ECO:0000256" key="2">
    <source>
        <dbReference type="ARBA" id="ARBA00022801"/>
    </source>
</evidence>
<dbReference type="EMBL" id="OZ020099">
    <property type="protein sequence ID" value="CAK9272371.1"/>
    <property type="molecule type" value="Genomic_DNA"/>
</dbReference>
<dbReference type="Pfam" id="PF14541">
    <property type="entry name" value="TAXi_C"/>
    <property type="match status" value="1"/>
</dbReference>
<proteinExistence type="predicted"/>
<dbReference type="PANTHER" id="PTHR47967:SF46">
    <property type="entry name" value="ASPARTIC PROTEINASE NEPENTHESIN-1"/>
    <property type="match status" value="1"/>
</dbReference>
<name>A0ABP0X1S2_9BRYO</name>
<evidence type="ECO:0000259" key="3">
    <source>
        <dbReference type="Pfam" id="PF14541"/>
    </source>
</evidence>
<dbReference type="PANTHER" id="PTHR47967">
    <property type="entry name" value="OS07G0603500 PROTEIN-RELATED"/>
    <property type="match status" value="1"/>
</dbReference>
<evidence type="ECO:0000313" key="5">
    <source>
        <dbReference type="Proteomes" id="UP001497444"/>
    </source>
</evidence>
<feature type="domain" description="Xylanase inhibitor C-terminal" evidence="3">
    <location>
        <begin position="6"/>
        <end position="93"/>
    </location>
</feature>
<accession>A0ABP0X1S2</accession>
<dbReference type="Gene3D" id="2.40.70.10">
    <property type="entry name" value="Acid Proteases"/>
    <property type="match status" value="1"/>
</dbReference>
<evidence type="ECO:0000313" key="4">
    <source>
        <dbReference type="EMBL" id="CAK9272371.1"/>
    </source>
</evidence>
<keyword evidence="5" id="KW-1185">Reference proteome</keyword>
<protein>
    <recommendedName>
        <fullName evidence="3">Xylanase inhibitor C-terminal domain-containing protein</fullName>
    </recommendedName>
</protein>
<keyword evidence="2" id="KW-0378">Hydrolase</keyword>
<dbReference type="SUPFAM" id="SSF50630">
    <property type="entry name" value="Acid proteases"/>
    <property type="match status" value="1"/>
</dbReference>